<sequence>MEGWTAQLKRSTFKELPEILGGIASNKAKRLIISELMELDGENLFTATPDVRTNKSETIREIREQLALFRPNLSPEIIRRIIDDVNAKERAQGELQTIFENQLYISTTRTAGDHPKSTDRGCPWQPGNPGDGSPKDAPGYLDLTPSRFPFFRSGNISDLYCDRRPFTILTNERSCWQGCSKVPKLLPKFTSCGPPTARLPNSQTRLPQNFAPSTHPYTTSHNRPEDIADREDKILSIRDCNRSAIKAAKTGHAPGPDSFTLDYYKKFRLILLRKLTQAFNALITNIQFHHQLLAATSNHPPEAGHAS</sequence>
<evidence type="ECO:0000313" key="2">
    <source>
        <dbReference type="EMBL" id="CAH2223513.1"/>
    </source>
</evidence>
<feature type="region of interest" description="Disordered" evidence="1">
    <location>
        <begin position="198"/>
        <end position="224"/>
    </location>
</feature>
<proteinExistence type="predicted"/>
<feature type="region of interest" description="Disordered" evidence="1">
    <location>
        <begin position="109"/>
        <end position="139"/>
    </location>
</feature>
<protein>
    <submittedName>
        <fullName evidence="2">Uncharacterized protein</fullName>
    </submittedName>
</protein>
<dbReference type="EMBL" id="OW240912">
    <property type="protein sequence ID" value="CAH2223513.1"/>
    <property type="molecule type" value="Genomic_DNA"/>
</dbReference>
<dbReference type="AlphaFoldDB" id="A0AAD1R586"/>
<reference evidence="2" key="1">
    <citation type="submission" date="2022-03" db="EMBL/GenBank/DDBJ databases">
        <authorList>
            <person name="Alioto T."/>
            <person name="Alioto T."/>
            <person name="Gomez Garrido J."/>
        </authorList>
    </citation>
    <scope>NUCLEOTIDE SEQUENCE</scope>
</reference>
<name>A0AAD1R586_PELCU</name>
<evidence type="ECO:0000256" key="1">
    <source>
        <dbReference type="SAM" id="MobiDB-lite"/>
    </source>
</evidence>
<accession>A0AAD1R586</accession>
<feature type="compositionally biased region" description="Polar residues" evidence="1">
    <location>
        <begin position="199"/>
        <end position="221"/>
    </location>
</feature>
<evidence type="ECO:0000313" key="3">
    <source>
        <dbReference type="Proteomes" id="UP001295444"/>
    </source>
</evidence>
<dbReference type="Proteomes" id="UP001295444">
    <property type="component" value="Chromosome 01"/>
</dbReference>
<gene>
    <name evidence="2" type="ORF">PECUL_23A036559</name>
</gene>
<organism evidence="2 3">
    <name type="scientific">Pelobates cultripes</name>
    <name type="common">Western spadefoot toad</name>
    <dbReference type="NCBI Taxonomy" id="61616"/>
    <lineage>
        <taxon>Eukaryota</taxon>
        <taxon>Metazoa</taxon>
        <taxon>Chordata</taxon>
        <taxon>Craniata</taxon>
        <taxon>Vertebrata</taxon>
        <taxon>Euteleostomi</taxon>
        <taxon>Amphibia</taxon>
        <taxon>Batrachia</taxon>
        <taxon>Anura</taxon>
        <taxon>Pelobatoidea</taxon>
        <taxon>Pelobatidae</taxon>
        <taxon>Pelobates</taxon>
    </lineage>
</organism>
<keyword evidence="3" id="KW-1185">Reference proteome</keyword>